<keyword evidence="7" id="KW-1185">Reference proteome</keyword>
<keyword evidence="4" id="KW-0418">Kinase</keyword>
<dbReference type="PROSITE" id="PS01075">
    <property type="entry name" value="ACETATE_KINASE_1"/>
    <property type="match status" value="1"/>
</dbReference>
<evidence type="ECO:0000256" key="2">
    <source>
        <dbReference type="ARBA" id="ARBA00022679"/>
    </source>
</evidence>
<keyword evidence="3" id="KW-0547">Nucleotide-binding</keyword>
<dbReference type="Pfam" id="PF00871">
    <property type="entry name" value="Acetate_kinase"/>
    <property type="match status" value="1"/>
</dbReference>
<keyword evidence="5" id="KW-0067">ATP-binding</keyword>
<evidence type="ECO:0000313" key="6">
    <source>
        <dbReference type="EMBL" id="QVL29995.1"/>
    </source>
</evidence>
<dbReference type="GO" id="GO:0006083">
    <property type="term" value="P:acetate metabolic process"/>
    <property type="evidence" value="ECO:0007669"/>
    <property type="project" value="TreeGrafter"/>
</dbReference>
<evidence type="ECO:0000256" key="3">
    <source>
        <dbReference type="ARBA" id="ARBA00022741"/>
    </source>
</evidence>
<dbReference type="KEGG" id="tsph:KIH39_14085"/>
<gene>
    <name evidence="6" type="ORF">KIH39_14085</name>
</gene>
<sequence length="137" mass="15010">MSKVLSMKSANPRILTINGGSSSIKFALFESRESPHRIVGGSIERIGLSESTLQVKGSNEADIFSRPVKAPNHRVAVDVLMDWIDKRIGREGFTAVGHRIVQGGQSITSRSKSLWKCCKSCTGSAHLRPSICRRRSC</sequence>
<evidence type="ECO:0000256" key="4">
    <source>
        <dbReference type="ARBA" id="ARBA00022777"/>
    </source>
</evidence>
<comment type="similarity">
    <text evidence="1">Belongs to the acetokinase family.</text>
</comment>
<dbReference type="Gene3D" id="3.30.420.40">
    <property type="match status" value="1"/>
</dbReference>
<dbReference type="Proteomes" id="UP000676194">
    <property type="component" value="Chromosome"/>
</dbReference>
<evidence type="ECO:0000256" key="5">
    <source>
        <dbReference type="ARBA" id="ARBA00022840"/>
    </source>
</evidence>
<reference evidence="6" key="1">
    <citation type="submission" date="2021-05" db="EMBL/GenBank/DDBJ databases">
        <title>Complete genome sequence of the cellulolytic planctomycete Telmatocola sphagniphila SP2T and characterization of the first cellulase from planctomycetes.</title>
        <authorList>
            <person name="Rakitin A.L."/>
            <person name="Beletsky A.V."/>
            <person name="Naumoff D.G."/>
            <person name="Kulichevskaya I.S."/>
            <person name="Mardanov A.V."/>
            <person name="Ravin N.V."/>
            <person name="Dedysh S.N."/>
        </authorList>
    </citation>
    <scope>NUCLEOTIDE SEQUENCE</scope>
    <source>
        <strain evidence="6">SP2T</strain>
    </source>
</reference>
<name>A0A8E6ETE7_9BACT</name>
<keyword evidence="2" id="KW-0808">Transferase</keyword>
<proteinExistence type="inferred from homology"/>
<evidence type="ECO:0000256" key="1">
    <source>
        <dbReference type="ARBA" id="ARBA00008748"/>
    </source>
</evidence>
<dbReference type="InterPro" id="IPR023865">
    <property type="entry name" value="Aliphatic_acid_kinase_CS"/>
</dbReference>
<dbReference type="InterPro" id="IPR000890">
    <property type="entry name" value="Aliphatic_acid_kin_short-chain"/>
</dbReference>
<evidence type="ECO:0000313" key="7">
    <source>
        <dbReference type="Proteomes" id="UP000676194"/>
    </source>
</evidence>
<dbReference type="EMBL" id="CP074694">
    <property type="protein sequence ID" value="QVL29995.1"/>
    <property type="molecule type" value="Genomic_DNA"/>
</dbReference>
<dbReference type="PANTHER" id="PTHR21060">
    <property type="entry name" value="ACETATE KINASE"/>
    <property type="match status" value="1"/>
</dbReference>
<dbReference type="GO" id="GO:0008776">
    <property type="term" value="F:acetate kinase activity"/>
    <property type="evidence" value="ECO:0007669"/>
    <property type="project" value="TreeGrafter"/>
</dbReference>
<dbReference type="GO" id="GO:0005524">
    <property type="term" value="F:ATP binding"/>
    <property type="evidence" value="ECO:0007669"/>
    <property type="project" value="UniProtKB-KW"/>
</dbReference>
<dbReference type="AlphaFoldDB" id="A0A8E6ETE7"/>
<organism evidence="6 7">
    <name type="scientific">Telmatocola sphagniphila</name>
    <dbReference type="NCBI Taxonomy" id="1123043"/>
    <lineage>
        <taxon>Bacteria</taxon>
        <taxon>Pseudomonadati</taxon>
        <taxon>Planctomycetota</taxon>
        <taxon>Planctomycetia</taxon>
        <taxon>Gemmatales</taxon>
        <taxon>Gemmataceae</taxon>
    </lineage>
</organism>
<dbReference type="PANTHER" id="PTHR21060:SF15">
    <property type="entry name" value="ACETATE KINASE-RELATED"/>
    <property type="match status" value="1"/>
</dbReference>
<evidence type="ECO:0008006" key="8">
    <source>
        <dbReference type="Google" id="ProtNLM"/>
    </source>
</evidence>
<dbReference type="InterPro" id="IPR043129">
    <property type="entry name" value="ATPase_NBD"/>
</dbReference>
<protein>
    <recommendedName>
        <fullName evidence="8">Butyrate kinase</fullName>
    </recommendedName>
</protein>
<dbReference type="SUPFAM" id="SSF53067">
    <property type="entry name" value="Actin-like ATPase domain"/>
    <property type="match status" value="1"/>
</dbReference>
<accession>A0A8E6ETE7</accession>